<evidence type="ECO:0000313" key="1">
    <source>
        <dbReference type="EMBL" id="OXL43210.1"/>
    </source>
</evidence>
<dbReference type="EMBL" id="NMPZ01000021">
    <property type="protein sequence ID" value="OXL43210.1"/>
    <property type="molecule type" value="Genomic_DNA"/>
</dbReference>
<dbReference type="AlphaFoldDB" id="A0AA92TJF4"/>
<comment type="caution">
    <text evidence="2">The sequence shown here is derived from an EMBL/GenBank/DDBJ whole genome shotgun (WGS) entry which is preliminary data.</text>
</comment>
<dbReference type="EMBL" id="QRVN01000042">
    <property type="protein sequence ID" value="RGS45111.1"/>
    <property type="molecule type" value="Genomic_DNA"/>
</dbReference>
<sequence length="72" mass="7809">MIHVWLLSKLIIIDMEKFKLADFKVSSIRIDDMLNVMGGSGGHTHNDTGTCGCLTCTTGADGDNKTCDMDTD</sequence>
<organism evidence="2 4">
    <name type="scientific">Segatella copri</name>
    <dbReference type="NCBI Taxonomy" id="165179"/>
    <lineage>
        <taxon>Bacteria</taxon>
        <taxon>Pseudomonadati</taxon>
        <taxon>Bacteroidota</taxon>
        <taxon>Bacteroidia</taxon>
        <taxon>Bacteroidales</taxon>
        <taxon>Prevotellaceae</taxon>
        <taxon>Segatella</taxon>
    </lineage>
</organism>
<proteinExistence type="predicted"/>
<reference evidence="2 4" key="2">
    <citation type="submission" date="2018-08" db="EMBL/GenBank/DDBJ databases">
        <title>A genome reference for cultivated species of the human gut microbiota.</title>
        <authorList>
            <person name="Zou Y."/>
            <person name="Xue W."/>
            <person name="Luo G."/>
        </authorList>
    </citation>
    <scope>NUCLEOTIDE SEQUENCE [LARGE SCALE GENOMIC DNA]</scope>
    <source>
        <strain evidence="2 4">AF22-1</strain>
    </source>
</reference>
<evidence type="ECO:0000313" key="4">
    <source>
        <dbReference type="Proteomes" id="UP000286113"/>
    </source>
</evidence>
<protein>
    <submittedName>
        <fullName evidence="2">Uncharacterized protein</fullName>
    </submittedName>
</protein>
<dbReference type="Proteomes" id="UP000215155">
    <property type="component" value="Unassembled WGS sequence"/>
</dbReference>
<dbReference type="Proteomes" id="UP000286113">
    <property type="component" value="Unassembled WGS sequence"/>
</dbReference>
<evidence type="ECO:0000313" key="2">
    <source>
        <dbReference type="EMBL" id="RGS45111.1"/>
    </source>
</evidence>
<name>A0AA92TJF4_9BACT</name>
<gene>
    <name evidence="1" type="ORF">CFT61_12180</name>
    <name evidence="2" type="ORF">DWX90_14535</name>
</gene>
<dbReference type="RefSeq" id="WP_089544689.1">
    <property type="nucleotide sequence ID" value="NZ_JAPDUU010000001.1"/>
</dbReference>
<accession>A0AA92TJF4</accession>
<evidence type="ECO:0000313" key="3">
    <source>
        <dbReference type="Proteomes" id="UP000215155"/>
    </source>
</evidence>
<reference evidence="1 3" key="1">
    <citation type="submission" date="2017-07" db="EMBL/GenBank/DDBJ databases">
        <title>Draft genome sequence of Prevotella copri isolated from the gut of healthy adult Indian.</title>
        <authorList>
            <person name="Das B."/>
            <person name="Bag S."/>
            <person name="Ghosh T.S."/>
        </authorList>
    </citation>
    <scope>NUCLEOTIDE SEQUENCE [LARGE SCALE GENOMIC DNA]</scope>
    <source>
        <strain evidence="1 3">Indica</strain>
    </source>
</reference>